<evidence type="ECO:0000313" key="2">
    <source>
        <dbReference type="Proteomes" id="UP001143545"/>
    </source>
</evidence>
<dbReference type="RefSeq" id="WP_281755377.1">
    <property type="nucleotide sequence ID" value="NZ_BRVP01000017.1"/>
</dbReference>
<dbReference type="Proteomes" id="UP001143545">
    <property type="component" value="Unassembled WGS sequence"/>
</dbReference>
<dbReference type="AlphaFoldDB" id="A0A9W6B6B5"/>
<name>A0A9W6B6B5_9FLAO</name>
<reference evidence="1" key="1">
    <citation type="submission" date="2022-07" db="EMBL/GenBank/DDBJ databases">
        <title>Taxonomy of Novel Oxalotrophic and Methylotrophic Bacteria.</title>
        <authorList>
            <person name="Sahin N."/>
            <person name="Tani A."/>
        </authorList>
    </citation>
    <scope>NUCLEOTIDE SEQUENCE</scope>
    <source>
        <strain evidence="1">AM327</strain>
    </source>
</reference>
<keyword evidence="2" id="KW-1185">Reference proteome</keyword>
<gene>
    <name evidence="1" type="ORF">NBRC110019_24740</name>
</gene>
<organism evidence="1 2">
    <name type="scientific">Neptunitalea chrysea</name>
    <dbReference type="NCBI Taxonomy" id="1647581"/>
    <lineage>
        <taxon>Bacteria</taxon>
        <taxon>Pseudomonadati</taxon>
        <taxon>Bacteroidota</taxon>
        <taxon>Flavobacteriia</taxon>
        <taxon>Flavobacteriales</taxon>
        <taxon>Flavobacteriaceae</taxon>
        <taxon>Neptunitalea</taxon>
    </lineage>
</organism>
<evidence type="ECO:0000313" key="1">
    <source>
        <dbReference type="EMBL" id="GLB53433.1"/>
    </source>
</evidence>
<protein>
    <submittedName>
        <fullName evidence="1">Uncharacterized protein</fullName>
    </submittedName>
</protein>
<accession>A0A9W6B6B5</accession>
<dbReference type="EMBL" id="BRVP01000017">
    <property type="protein sequence ID" value="GLB53433.1"/>
    <property type="molecule type" value="Genomic_DNA"/>
</dbReference>
<sequence length="63" mass="7389">MELILYLIALTMVSGLILKRFNLKDFFKWMCNIVGFKDIPDTGKTTPFFVRVDSKNPNSYRKL</sequence>
<proteinExistence type="predicted"/>
<comment type="caution">
    <text evidence="1">The sequence shown here is derived from an EMBL/GenBank/DDBJ whole genome shotgun (WGS) entry which is preliminary data.</text>
</comment>